<proteinExistence type="inferred from homology"/>
<dbReference type="GO" id="GO:0005886">
    <property type="term" value="C:plasma membrane"/>
    <property type="evidence" value="ECO:0007669"/>
    <property type="project" value="InterPro"/>
</dbReference>
<dbReference type="GO" id="GO:0008961">
    <property type="term" value="F:phosphatidylglycerol-prolipoprotein diacylglyceryl transferase activity"/>
    <property type="evidence" value="ECO:0007669"/>
    <property type="project" value="InterPro"/>
</dbReference>
<feature type="transmembrane region" description="Helical" evidence="7">
    <location>
        <begin position="52"/>
        <end position="69"/>
    </location>
</feature>
<keyword evidence="9" id="KW-1185">Reference proteome</keyword>
<keyword evidence="5 7" id="KW-1133">Transmembrane helix</keyword>
<gene>
    <name evidence="8" type="ORF">SAMN05421823_104139</name>
</gene>
<dbReference type="STRING" id="1075417.SAMN05421823_104139"/>
<dbReference type="PANTHER" id="PTHR30589">
    <property type="entry name" value="PROLIPOPROTEIN DIACYLGLYCERYL TRANSFERASE"/>
    <property type="match status" value="1"/>
</dbReference>
<keyword evidence="2" id="KW-1003">Cell membrane</keyword>
<feature type="transmembrane region" description="Helical" evidence="7">
    <location>
        <begin position="12"/>
        <end position="32"/>
    </location>
</feature>
<feature type="transmembrane region" description="Helical" evidence="7">
    <location>
        <begin position="121"/>
        <end position="143"/>
    </location>
</feature>
<keyword evidence="6 7" id="KW-0472">Membrane</keyword>
<evidence type="ECO:0000313" key="9">
    <source>
        <dbReference type="Proteomes" id="UP000198510"/>
    </source>
</evidence>
<evidence type="ECO:0000313" key="8">
    <source>
        <dbReference type="EMBL" id="SDL01130.1"/>
    </source>
</evidence>
<dbReference type="EMBL" id="FNFO01000004">
    <property type="protein sequence ID" value="SDL01130.1"/>
    <property type="molecule type" value="Genomic_DNA"/>
</dbReference>
<sequence>MIPLAFPFTIQVGSVALSLHLLCETLAFFLGYRYFRFLRGRQPDRISDDNRVWILIGAAGGALLGSRLLGALENPQLFFSGAGGWLYYYSAKTIVGGLLGGLFGVEAIKKAIGERHSSGDLFTYPLLLAMIIGRIGCLTAGVSEPTYGLPTDLPWAMDLGDMIPRHPTALYEIIFLIGLWGWLRWIEQRVRLRSGARFQLFMVAYLIYRFAIEFLRPGIAMPGLPIGLGLTAIQWACLLGLGYYYRVLLFPQKLTLPLGALKEIG</sequence>
<keyword evidence="4 7" id="KW-0812">Transmembrane</keyword>
<dbReference type="Proteomes" id="UP000198510">
    <property type="component" value="Unassembled WGS sequence"/>
</dbReference>
<name>A0A1G9GKB1_9BACT</name>
<comment type="similarity">
    <text evidence="1">Belongs to the Lgt family.</text>
</comment>
<protein>
    <submittedName>
        <fullName evidence="8">Prolipoprotein diacylglyceryltransferase</fullName>
    </submittedName>
</protein>
<dbReference type="GO" id="GO:0042158">
    <property type="term" value="P:lipoprotein biosynthetic process"/>
    <property type="evidence" value="ECO:0007669"/>
    <property type="project" value="InterPro"/>
</dbReference>
<evidence type="ECO:0000256" key="6">
    <source>
        <dbReference type="ARBA" id="ARBA00023136"/>
    </source>
</evidence>
<dbReference type="PANTHER" id="PTHR30589:SF0">
    <property type="entry name" value="PHOSPHATIDYLGLYCEROL--PROLIPOPROTEIN DIACYLGLYCERYL TRANSFERASE"/>
    <property type="match status" value="1"/>
</dbReference>
<feature type="transmembrane region" description="Helical" evidence="7">
    <location>
        <begin position="224"/>
        <end position="245"/>
    </location>
</feature>
<evidence type="ECO:0000256" key="7">
    <source>
        <dbReference type="SAM" id="Phobius"/>
    </source>
</evidence>
<evidence type="ECO:0000256" key="2">
    <source>
        <dbReference type="ARBA" id="ARBA00022475"/>
    </source>
</evidence>
<feature type="transmembrane region" description="Helical" evidence="7">
    <location>
        <begin position="89"/>
        <end position="109"/>
    </location>
</feature>
<keyword evidence="8" id="KW-0449">Lipoprotein</keyword>
<dbReference type="Pfam" id="PF01790">
    <property type="entry name" value="LGT"/>
    <property type="match status" value="1"/>
</dbReference>
<dbReference type="AlphaFoldDB" id="A0A1G9GKB1"/>
<accession>A0A1G9GKB1</accession>
<feature type="transmembrane region" description="Helical" evidence="7">
    <location>
        <begin position="195"/>
        <end position="212"/>
    </location>
</feature>
<evidence type="ECO:0000256" key="1">
    <source>
        <dbReference type="ARBA" id="ARBA00007150"/>
    </source>
</evidence>
<feature type="transmembrane region" description="Helical" evidence="7">
    <location>
        <begin position="163"/>
        <end position="183"/>
    </location>
</feature>
<evidence type="ECO:0000256" key="3">
    <source>
        <dbReference type="ARBA" id="ARBA00022679"/>
    </source>
</evidence>
<keyword evidence="3 8" id="KW-0808">Transferase</keyword>
<organism evidence="8 9">
    <name type="scientific">Catalinimonas alkaloidigena</name>
    <dbReference type="NCBI Taxonomy" id="1075417"/>
    <lineage>
        <taxon>Bacteria</taxon>
        <taxon>Pseudomonadati</taxon>
        <taxon>Bacteroidota</taxon>
        <taxon>Cytophagia</taxon>
        <taxon>Cytophagales</taxon>
        <taxon>Catalimonadaceae</taxon>
        <taxon>Catalinimonas</taxon>
    </lineage>
</organism>
<reference evidence="8 9" key="1">
    <citation type="submission" date="2016-10" db="EMBL/GenBank/DDBJ databases">
        <authorList>
            <person name="de Groot N.N."/>
        </authorList>
    </citation>
    <scope>NUCLEOTIDE SEQUENCE [LARGE SCALE GENOMIC DNA]</scope>
    <source>
        <strain evidence="8 9">DSM 25186</strain>
    </source>
</reference>
<evidence type="ECO:0000256" key="5">
    <source>
        <dbReference type="ARBA" id="ARBA00022989"/>
    </source>
</evidence>
<dbReference type="InterPro" id="IPR001640">
    <property type="entry name" value="Lgt"/>
</dbReference>
<evidence type="ECO:0000256" key="4">
    <source>
        <dbReference type="ARBA" id="ARBA00022692"/>
    </source>
</evidence>